<evidence type="ECO:0000256" key="6">
    <source>
        <dbReference type="ARBA" id="ARBA00022692"/>
    </source>
</evidence>
<comment type="similarity">
    <text evidence="16">Belongs to the complex I subunit 5 family.</text>
</comment>
<feature type="transmembrane region" description="Helical" evidence="16">
    <location>
        <begin position="167"/>
        <end position="190"/>
    </location>
</feature>
<feature type="transmembrane region" description="Helical" evidence="16">
    <location>
        <begin position="333"/>
        <end position="350"/>
    </location>
</feature>
<feature type="transmembrane region" description="Helical" evidence="16">
    <location>
        <begin position="38"/>
        <end position="55"/>
    </location>
</feature>
<feature type="transmembrane region" description="Helical" evidence="16">
    <location>
        <begin position="582"/>
        <end position="601"/>
    </location>
</feature>
<evidence type="ECO:0000256" key="11">
    <source>
        <dbReference type="ARBA" id="ARBA00023027"/>
    </source>
</evidence>
<dbReference type="Pfam" id="PF00361">
    <property type="entry name" value="Proton_antipo_M"/>
    <property type="match status" value="1"/>
</dbReference>
<name>A0A8A6NR12_FEJMU</name>
<sequence length="605" mass="67113">MSTLFMLIPTLFSFLAFFMVISPFLLRSNNFSKSATRAVKIALYLSLVPLTLLILKGPDNVTATVTSFPWLDNFCSTLTLLTLFDKYQIIFLPIALFVTWSILQFSSWYMAEDPKKDVFFAHLLLFLTMMIILISSGNLILFFIGWEGVGIMSFLLIGWYNSRANAATAALMAILYNRIGDIGLMMALVSLTKFGGLTSFDYLFSFNAPTTLLLSLVVAAASKSAQFMFHPWLISAMEGPTPVSALLHSSTMVVAGVFLLIRIHPVFSNNYTILSTCLSLGAITSAYAAWSAVKHNDMKKIIALSTCSQLGLMMVAIGINLPDLAFFHMCSHAFFKAMLFLCSGVVIHNLGNNQDIRLMGGLFKALPITSTCITIGSLALMGTPYMVAFFSKDAIIETATNSMINTFALLLTLVATSCTAIYSLRMIYATLLKQPRVTPTTLMFDEPLDAKQPLIRLAIGSVIGGPILLWMLFPSFPKEATLPDYVKWTVLIITVSSFLLALFFAWWRHWSTPKANTLTKEFNPDLMSLSIHRYAAGHVLTSGWQIVAFGIDHALAEFSNKFAFTSLNIKLTKAITHTHKGLIQLYLACYFITLNLVLAYYCLIY</sequence>
<feature type="transmembrane region" description="Helical" evidence="16">
    <location>
        <begin position="140"/>
        <end position="160"/>
    </location>
</feature>
<feature type="transmembrane region" description="Helical" evidence="16">
    <location>
        <begin position="243"/>
        <end position="265"/>
    </location>
</feature>
<dbReference type="GO" id="GO:0003954">
    <property type="term" value="F:NADH dehydrogenase activity"/>
    <property type="evidence" value="ECO:0007669"/>
    <property type="project" value="TreeGrafter"/>
</dbReference>
<feature type="transmembrane region" description="Helical" evidence="16">
    <location>
        <begin position="453"/>
        <end position="473"/>
    </location>
</feature>
<dbReference type="GO" id="GO:0015990">
    <property type="term" value="P:electron transport coupled proton transport"/>
    <property type="evidence" value="ECO:0007669"/>
    <property type="project" value="TreeGrafter"/>
</dbReference>
<dbReference type="InterPro" id="IPR003945">
    <property type="entry name" value="NU5C-like"/>
</dbReference>
<keyword evidence="9" id="KW-0249">Electron transport</keyword>
<comment type="catalytic activity">
    <reaction evidence="15 16">
        <text>a ubiquinone + NADH + 5 H(+)(in) = a ubiquinol + NAD(+) + 4 H(+)(out)</text>
        <dbReference type="Rhea" id="RHEA:29091"/>
        <dbReference type="Rhea" id="RHEA-COMP:9565"/>
        <dbReference type="Rhea" id="RHEA-COMP:9566"/>
        <dbReference type="ChEBI" id="CHEBI:15378"/>
        <dbReference type="ChEBI" id="CHEBI:16389"/>
        <dbReference type="ChEBI" id="CHEBI:17976"/>
        <dbReference type="ChEBI" id="CHEBI:57540"/>
        <dbReference type="ChEBI" id="CHEBI:57945"/>
        <dbReference type="EC" id="7.1.1.2"/>
    </reaction>
</comment>
<keyword evidence="8" id="KW-1278">Translocase</keyword>
<organism evidence="20">
    <name type="scientific">Fejervarya multistriata</name>
    <name type="common">Hong Kong paddy frog</name>
    <name type="synonym">Rana multistriata</name>
    <dbReference type="NCBI Taxonomy" id="429310"/>
    <lineage>
        <taxon>Eukaryota</taxon>
        <taxon>Metazoa</taxon>
        <taxon>Chordata</taxon>
        <taxon>Craniata</taxon>
        <taxon>Vertebrata</taxon>
        <taxon>Euteleostomi</taxon>
        <taxon>Amphibia</taxon>
        <taxon>Batrachia</taxon>
        <taxon>Anura</taxon>
        <taxon>Neobatrachia</taxon>
        <taxon>Ranoidea</taxon>
        <taxon>Dicroglossidae</taxon>
        <taxon>Dicroglossinae</taxon>
        <taxon>Fejervarya</taxon>
    </lineage>
</organism>
<keyword evidence="5" id="KW-0679">Respiratory chain</keyword>
<keyword evidence="14 16" id="KW-0472">Membrane</keyword>
<protein>
    <recommendedName>
        <fullName evidence="3 16">NADH-ubiquinone oxidoreductase chain 5</fullName>
        <ecNumber evidence="2 16">7.1.1.2</ecNumber>
    </recommendedName>
</protein>
<evidence type="ECO:0000256" key="8">
    <source>
        <dbReference type="ARBA" id="ARBA00022967"/>
    </source>
</evidence>
<evidence type="ECO:0000256" key="15">
    <source>
        <dbReference type="ARBA" id="ARBA00049551"/>
    </source>
</evidence>
<feature type="transmembrane region" description="Helical" evidence="16">
    <location>
        <begin position="362"/>
        <end position="387"/>
    </location>
</feature>
<dbReference type="PANTHER" id="PTHR42829">
    <property type="entry name" value="NADH-UBIQUINONE OXIDOREDUCTASE CHAIN 5"/>
    <property type="match status" value="1"/>
</dbReference>
<dbReference type="AlphaFoldDB" id="A0A8A6NR12"/>
<evidence type="ECO:0000256" key="4">
    <source>
        <dbReference type="ARBA" id="ARBA00022448"/>
    </source>
</evidence>
<proteinExistence type="inferred from homology"/>
<evidence type="ECO:0000256" key="3">
    <source>
        <dbReference type="ARBA" id="ARBA00021096"/>
    </source>
</evidence>
<feature type="domain" description="NADH dehydrogenase subunit 5 C-terminal" evidence="19">
    <location>
        <begin position="422"/>
        <end position="599"/>
    </location>
</feature>
<keyword evidence="13 16" id="KW-0496">Mitochondrion</keyword>
<dbReference type="PRINTS" id="PR01434">
    <property type="entry name" value="NADHDHGNASE5"/>
</dbReference>
<evidence type="ECO:0000256" key="9">
    <source>
        <dbReference type="ARBA" id="ARBA00022982"/>
    </source>
</evidence>
<feature type="transmembrane region" description="Helical" evidence="16">
    <location>
        <begin position="302"/>
        <end position="321"/>
    </location>
</feature>
<dbReference type="Pfam" id="PF06455">
    <property type="entry name" value="NADH5_C"/>
    <property type="match status" value="1"/>
</dbReference>
<evidence type="ECO:0000256" key="1">
    <source>
        <dbReference type="ARBA" id="ARBA00004448"/>
    </source>
</evidence>
<evidence type="ECO:0000256" key="5">
    <source>
        <dbReference type="ARBA" id="ARBA00022660"/>
    </source>
</evidence>
<keyword evidence="6 16" id="KW-0812">Transmembrane</keyword>
<feature type="transmembrane region" description="Helical" evidence="16">
    <location>
        <begin position="202"/>
        <end position="222"/>
    </location>
</feature>
<dbReference type="GO" id="GO:0042773">
    <property type="term" value="P:ATP synthesis coupled electron transport"/>
    <property type="evidence" value="ECO:0007669"/>
    <property type="project" value="InterPro"/>
</dbReference>
<feature type="domain" description="NADH-Ubiquinone oxidoreductase (complex I) chain 5 N-terminal" evidence="18">
    <location>
        <begin position="78"/>
        <end position="120"/>
    </location>
</feature>
<evidence type="ECO:0000259" key="18">
    <source>
        <dbReference type="Pfam" id="PF00662"/>
    </source>
</evidence>
<evidence type="ECO:0000256" key="10">
    <source>
        <dbReference type="ARBA" id="ARBA00022989"/>
    </source>
</evidence>
<keyword evidence="10 16" id="KW-1133">Transmembrane helix</keyword>
<feature type="transmembrane region" description="Helical" evidence="16">
    <location>
        <begin position="407"/>
        <end position="432"/>
    </location>
</feature>
<evidence type="ECO:0000256" key="12">
    <source>
        <dbReference type="ARBA" id="ARBA00023075"/>
    </source>
</evidence>
<dbReference type="EMBL" id="MN987553">
    <property type="protein sequence ID" value="QTJ26320.1"/>
    <property type="molecule type" value="Genomic_DNA"/>
</dbReference>
<dbReference type="GO" id="GO:0008137">
    <property type="term" value="F:NADH dehydrogenase (ubiquinone) activity"/>
    <property type="evidence" value="ECO:0007669"/>
    <property type="project" value="UniProtKB-EC"/>
</dbReference>
<keyword evidence="4 16" id="KW-0813">Transport</keyword>
<dbReference type="GO" id="GO:0005743">
    <property type="term" value="C:mitochondrial inner membrane"/>
    <property type="evidence" value="ECO:0007669"/>
    <property type="project" value="UniProtKB-SubCell"/>
</dbReference>
<evidence type="ECO:0000256" key="7">
    <source>
        <dbReference type="ARBA" id="ARBA00022792"/>
    </source>
</evidence>
<reference evidence="20" key="1">
    <citation type="journal article" date="2020" name="Mitochondrial DNA Part B Resour">
        <title>Characterization of the complete mitochondrial genome of the paddy frog Fejervarya multistriata (Anura: Dicroglossidae) and its phylogeny.</title>
        <authorList>
            <person name="Jiang L."/>
            <person name="Lv G."/>
            <person name="Liu L."/>
            <person name="Wu B."/>
            <person name="Xu Z."/>
            <person name="Li Y."/>
        </authorList>
    </citation>
    <scope>NUCLEOTIDE SEQUENCE</scope>
</reference>
<evidence type="ECO:0000259" key="17">
    <source>
        <dbReference type="Pfam" id="PF00361"/>
    </source>
</evidence>
<dbReference type="Pfam" id="PF00662">
    <property type="entry name" value="Proton_antipo_N"/>
    <property type="match status" value="1"/>
</dbReference>
<dbReference type="EC" id="7.1.1.2" evidence="2 16"/>
<comment type="subcellular location">
    <subcellularLocation>
        <location evidence="1">Mitochondrion inner membrane</location>
        <topology evidence="1">Multi-pass membrane protein</topology>
    </subcellularLocation>
</comment>
<gene>
    <name evidence="20" type="primary">ND5</name>
</gene>
<feature type="transmembrane region" description="Helical" evidence="16">
    <location>
        <begin position="271"/>
        <end position="290"/>
    </location>
</feature>
<keyword evidence="11 16" id="KW-0520">NAD</keyword>
<dbReference type="PANTHER" id="PTHR42829:SF2">
    <property type="entry name" value="NADH-UBIQUINONE OXIDOREDUCTASE CHAIN 5"/>
    <property type="match status" value="1"/>
</dbReference>
<dbReference type="InterPro" id="IPR001516">
    <property type="entry name" value="Proton_antipo_N"/>
</dbReference>
<keyword evidence="7" id="KW-0999">Mitochondrion inner membrane</keyword>
<geneLocation type="mitochondrion" evidence="20"/>
<keyword evidence="12 16" id="KW-0830">Ubiquinone</keyword>
<evidence type="ECO:0000256" key="16">
    <source>
        <dbReference type="RuleBase" id="RU003404"/>
    </source>
</evidence>
<accession>A0A8A6NR12</accession>
<evidence type="ECO:0000256" key="14">
    <source>
        <dbReference type="ARBA" id="ARBA00023136"/>
    </source>
</evidence>
<evidence type="ECO:0000259" key="19">
    <source>
        <dbReference type="Pfam" id="PF06455"/>
    </source>
</evidence>
<feature type="transmembrane region" description="Helical" evidence="16">
    <location>
        <begin position="118"/>
        <end position="134"/>
    </location>
</feature>
<feature type="domain" description="NADH:quinone oxidoreductase/Mrp antiporter transmembrane" evidence="17">
    <location>
        <begin position="136"/>
        <end position="411"/>
    </location>
</feature>
<evidence type="ECO:0000313" key="20">
    <source>
        <dbReference type="EMBL" id="QTJ26320.1"/>
    </source>
</evidence>
<evidence type="ECO:0000256" key="2">
    <source>
        <dbReference type="ARBA" id="ARBA00012944"/>
    </source>
</evidence>
<dbReference type="InterPro" id="IPR010934">
    <property type="entry name" value="NADH_DH_su5_C"/>
</dbReference>
<dbReference type="InterPro" id="IPR001750">
    <property type="entry name" value="ND/Mrp_TM"/>
</dbReference>
<comment type="function">
    <text evidence="16">Core subunit of the mitochondrial membrane respiratory chain NADH dehydrogenase (Complex I) which catalyzes electron transfer from NADH through the respiratory chain, using ubiquinone as an electron acceptor. Essential for the catalytic activity and assembly of complex I.</text>
</comment>
<feature type="transmembrane region" description="Helical" evidence="16">
    <location>
        <begin position="6"/>
        <end position="26"/>
    </location>
</feature>
<feature type="transmembrane region" description="Helical" evidence="16">
    <location>
        <begin position="89"/>
        <end position="111"/>
    </location>
</feature>
<feature type="transmembrane region" description="Helical" evidence="16">
    <location>
        <begin position="485"/>
        <end position="507"/>
    </location>
</feature>
<evidence type="ECO:0000256" key="13">
    <source>
        <dbReference type="ARBA" id="ARBA00023128"/>
    </source>
</evidence>